<dbReference type="Gene3D" id="3.40.50.300">
    <property type="entry name" value="P-loop containing nucleotide triphosphate hydrolases"/>
    <property type="match status" value="1"/>
</dbReference>
<dbReference type="PROSITE" id="PS00856">
    <property type="entry name" value="GUANYLATE_KINASE_1"/>
    <property type="match status" value="1"/>
</dbReference>
<name>A0A023G5F8_AMBTT</name>
<dbReference type="InterPro" id="IPR008145">
    <property type="entry name" value="GK/Ca_channel_bsu"/>
</dbReference>
<dbReference type="InterPro" id="IPR008144">
    <property type="entry name" value="Guanylate_kin-like_dom"/>
</dbReference>
<dbReference type="PANTHER" id="PTHR23117">
    <property type="entry name" value="GUANYLATE KINASE-RELATED"/>
    <property type="match status" value="1"/>
</dbReference>
<dbReference type="PROSITE" id="PS50052">
    <property type="entry name" value="GUANYLATE_KINASE_2"/>
    <property type="match status" value="1"/>
</dbReference>
<dbReference type="FunFam" id="3.40.50.300:FF:000776">
    <property type="entry name" value="Guanylate kinase 2"/>
    <property type="match status" value="1"/>
</dbReference>
<dbReference type="InterPro" id="IPR020590">
    <property type="entry name" value="Guanylate_kinase_CS"/>
</dbReference>
<feature type="domain" description="Guanylate kinase-like" evidence="7">
    <location>
        <begin position="28"/>
        <end position="210"/>
    </location>
</feature>
<keyword evidence="4" id="KW-0547">Nucleotide-binding</keyword>
<dbReference type="NCBIfam" id="TIGR03263">
    <property type="entry name" value="guanyl_kin"/>
    <property type="match status" value="1"/>
</dbReference>
<evidence type="ECO:0000256" key="6">
    <source>
        <dbReference type="ARBA" id="ARBA00022840"/>
    </source>
</evidence>
<dbReference type="GO" id="GO:0004385">
    <property type="term" value="F:GMP kinase activity"/>
    <property type="evidence" value="ECO:0007669"/>
    <property type="project" value="UniProtKB-EC"/>
</dbReference>
<evidence type="ECO:0000256" key="1">
    <source>
        <dbReference type="ARBA" id="ARBA00005790"/>
    </source>
</evidence>
<accession>A0A023G5F8</accession>
<protein>
    <recommendedName>
        <fullName evidence="2">guanylate kinase</fullName>
        <ecNumber evidence="2">2.7.4.8</ecNumber>
    </recommendedName>
</protein>
<evidence type="ECO:0000313" key="8">
    <source>
        <dbReference type="EMBL" id="JAC29039.1"/>
    </source>
</evidence>
<comment type="similarity">
    <text evidence="1">Belongs to the guanylate kinase family.</text>
</comment>
<evidence type="ECO:0000256" key="5">
    <source>
        <dbReference type="ARBA" id="ARBA00022777"/>
    </source>
</evidence>
<dbReference type="InterPro" id="IPR017665">
    <property type="entry name" value="Guanylate_kinase"/>
</dbReference>
<dbReference type="GO" id="GO:0005524">
    <property type="term" value="F:ATP binding"/>
    <property type="evidence" value="ECO:0007669"/>
    <property type="project" value="UniProtKB-KW"/>
</dbReference>
<dbReference type="AlphaFoldDB" id="A0A023G5F8"/>
<organism evidence="8">
    <name type="scientific">Amblyomma triste</name>
    <name type="common">Neotropical tick</name>
    <dbReference type="NCBI Taxonomy" id="251400"/>
    <lineage>
        <taxon>Eukaryota</taxon>
        <taxon>Metazoa</taxon>
        <taxon>Ecdysozoa</taxon>
        <taxon>Arthropoda</taxon>
        <taxon>Chelicerata</taxon>
        <taxon>Arachnida</taxon>
        <taxon>Acari</taxon>
        <taxon>Parasitiformes</taxon>
        <taxon>Ixodida</taxon>
        <taxon>Ixodoidea</taxon>
        <taxon>Ixodidae</taxon>
        <taxon>Amblyomminae</taxon>
        <taxon>Amblyomma</taxon>
    </lineage>
</organism>
<keyword evidence="5 8" id="KW-0418">Kinase</keyword>
<dbReference type="EMBL" id="GBBM01006379">
    <property type="protein sequence ID" value="JAC29039.1"/>
    <property type="molecule type" value="mRNA"/>
</dbReference>
<proteinExistence type="evidence at transcript level"/>
<keyword evidence="6" id="KW-0067">ATP-binding</keyword>
<dbReference type="CDD" id="cd00071">
    <property type="entry name" value="GMPK"/>
    <property type="match status" value="1"/>
</dbReference>
<keyword evidence="3" id="KW-0808">Transferase</keyword>
<dbReference type="SMART" id="SM00072">
    <property type="entry name" value="GuKc"/>
    <property type="match status" value="1"/>
</dbReference>
<reference evidence="8" key="1">
    <citation type="submission" date="2014-03" db="EMBL/GenBank/DDBJ databases">
        <title>The sialotranscriptome of Amblyomma triste, Amblyomma parvum and Amblyomma cajennense ticks, uncovered by 454-based RNA-seq.</title>
        <authorList>
            <person name="Garcia G.R."/>
            <person name="Gardinassi L.G."/>
            <person name="Ribeiro J.M."/>
            <person name="Anatriello E."/>
            <person name="Ferreira B.R."/>
            <person name="Moreira H.N."/>
            <person name="Mafra C."/>
            <person name="Olegario M.M."/>
            <person name="Szabo P.J."/>
            <person name="Miranda-Santos I.K."/>
            <person name="Maruyama S.R."/>
        </authorList>
    </citation>
    <scope>NUCLEOTIDE SEQUENCE</scope>
    <source>
        <strain evidence="8">Mato Grasso do Sul</strain>
        <tissue evidence="8">Salivary glands</tissue>
    </source>
</reference>
<evidence type="ECO:0000256" key="2">
    <source>
        <dbReference type="ARBA" id="ARBA00012961"/>
    </source>
</evidence>
<dbReference type="SUPFAM" id="SSF52540">
    <property type="entry name" value="P-loop containing nucleoside triphosphate hydrolases"/>
    <property type="match status" value="1"/>
</dbReference>
<evidence type="ECO:0000259" key="7">
    <source>
        <dbReference type="PROSITE" id="PS50052"/>
    </source>
</evidence>
<dbReference type="InterPro" id="IPR027417">
    <property type="entry name" value="P-loop_NTPase"/>
</dbReference>
<dbReference type="PANTHER" id="PTHR23117:SF13">
    <property type="entry name" value="GUANYLATE KINASE"/>
    <property type="match status" value="1"/>
</dbReference>
<evidence type="ECO:0000256" key="3">
    <source>
        <dbReference type="ARBA" id="ARBA00022679"/>
    </source>
</evidence>
<dbReference type="Pfam" id="PF00625">
    <property type="entry name" value="Guanylate_kin"/>
    <property type="match status" value="1"/>
</dbReference>
<dbReference type="GO" id="GO:0005829">
    <property type="term" value="C:cytosol"/>
    <property type="evidence" value="ECO:0007669"/>
    <property type="project" value="TreeGrafter"/>
</dbReference>
<sequence>MNRLSASPHRLVWQAAGGLSTLIHMSALRPLVICGPSGSGKSTLLKKLLKDFGDYFALCVSHTTRKPRPGEVNGKDYHFISRDEMEQAIEAGEFIEYTEFSGNLYGTSKKSVRDVQDQGRICILDIEIEGVKNIKNTDLNPRYIFVKPPSMKALEERLRGRGTETEESLRRRLAKASEEIAYGENQGNFDLLLVNDNLKGAYNRLRDYLIKEYSVGFSIIQEVEELQKKPKI</sequence>
<dbReference type="HAMAP" id="MF_00328">
    <property type="entry name" value="Guanylate_kinase"/>
    <property type="match status" value="1"/>
</dbReference>
<evidence type="ECO:0000256" key="4">
    <source>
        <dbReference type="ARBA" id="ARBA00022741"/>
    </source>
</evidence>
<dbReference type="EC" id="2.7.4.8" evidence="2"/>